<reference evidence="1 2" key="2">
    <citation type="journal article" date="2009" name="PLoS ONE">
        <title>The photosynthetic apparatus and its regulation in the aerobic gammaproteobacterium Congregibacter litoralis gen. nov., sp. nov.</title>
        <authorList>
            <person name="Spring S."/>
            <person name="Lunsdorf H."/>
            <person name="Fuchs B.M."/>
            <person name="Tindall B.J."/>
        </authorList>
    </citation>
    <scope>NUCLEOTIDE SEQUENCE [LARGE SCALE GENOMIC DNA]</scope>
    <source>
        <strain evidence="1">KT71</strain>
    </source>
</reference>
<dbReference type="HOGENOM" id="CLU_658509_0_0_6"/>
<gene>
    <name evidence="1" type="ORF">KT71_06639</name>
</gene>
<dbReference type="OrthoDB" id="1489890at2"/>
<organism evidence="1 2">
    <name type="scientific">Congregibacter litoralis KT71</name>
    <dbReference type="NCBI Taxonomy" id="314285"/>
    <lineage>
        <taxon>Bacteria</taxon>
        <taxon>Pseudomonadati</taxon>
        <taxon>Pseudomonadota</taxon>
        <taxon>Gammaproteobacteria</taxon>
        <taxon>Cellvibrionales</taxon>
        <taxon>Halieaceae</taxon>
        <taxon>Congregibacter</taxon>
    </lineage>
</organism>
<dbReference type="RefSeq" id="WP_023660352.1">
    <property type="nucleotide sequence ID" value="NZ_CM002299.1"/>
</dbReference>
<dbReference type="Proteomes" id="UP000019205">
    <property type="component" value="Chromosome"/>
</dbReference>
<proteinExistence type="predicted"/>
<protein>
    <submittedName>
        <fullName evidence="1">Uncharacterized protein</fullName>
    </submittedName>
</protein>
<evidence type="ECO:0000313" key="1">
    <source>
        <dbReference type="EMBL" id="EAQ96681.2"/>
    </source>
</evidence>
<comment type="caution">
    <text evidence="1">The sequence shown here is derived from an EMBL/GenBank/DDBJ whole genome shotgun (WGS) entry which is preliminary data.</text>
</comment>
<name>A4ABC7_9GAMM</name>
<dbReference type="eggNOG" id="ENOG5032UGP">
    <property type="taxonomic scope" value="Bacteria"/>
</dbReference>
<keyword evidence="2" id="KW-1185">Reference proteome</keyword>
<dbReference type="EMBL" id="AAOA02000004">
    <property type="protein sequence ID" value="EAQ96681.2"/>
    <property type="molecule type" value="Genomic_DNA"/>
</dbReference>
<accession>A4ABC7</accession>
<reference evidence="1 2" key="1">
    <citation type="journal article" date="2007" name="Proc. Natl. Acad. Sci. U.S.A.">
        <title>Characterization of a marine gammaproteobacterium capable of aerobic anoxygenic photosynthesis.</title>
        <authorList>
            <person name="Fuchs B.M."/>
            <person name="Spring S."/>
            <person name="Teeling H."/>
            <person name="Quast C."/>
            <person name="Wulf J."/>
            <person name="Schattenhofer M."/>
            <person name="Yan S."/>
            <person name="Ferriera S."/>
            <person name="Johnson J."/>
            <person name="Glockner F.O."/>
            <person name="Amann R."/>
        </authorList>
    </citation>
    <scope>NUCLEOTIDE SEQUENCE [LARGE SCALE GENOMIC DNA]</scope>
    <source>
        <strain evidence="1">KT71</strain>
    </source>
</reference>
<dbReference type="STRING" id="314285.KT71_06639"/>
<evidence type="ECO:0000313" key="2">
    <source>
        <dbReference type="Proteomes" id="UP000019205"/>
    </source>
</evidence>
<dbReference type="AlphaFoldDB" id="A4ABC7"/>
<sequence length="450" mass="49087">MTVNFDPCRVAQASSNQIANSQQSFRAKEVRDWLALPHPATGGQVLDTNGIPIKKLCDARSRFTENQLVTLIAAAGPNHCLDGWGFLARSASSLISRDSHAARHFAYYAQLRAALSILAASGIGIFNGLNFLTDSAGTILKLEDNRETKRGTGTHAVVWPALEIWASNDSNAEAFLSNVKVHGVPLLDSVRSIWPSRQASSIVAPLIHNWALDLTLGTQHHVQRNISSYAPHQLNQIDGDFKEDMGFIAQTWELLKPSSALGFDELDIHLLRNTLQMLHETDNAQVDAANAMPLGESAIASRFDELESTLKQAVSLEFLIANRSVDEPRIFTSARDNGSTSVSMISRAVLLLRAATSFTNATFAMGGRSVDGSDLRPWLDPVAVSRGFAAAASLPTQMSDLWDEVNYAVEDFQGVVSKNRMDAREFYNNAANGLPIVAQFERAALWSLCP</sequence>